<accession>A0A9D4WQB4</accession>
<dbReference type="Proteomes" id="UP001058974">
    <property type="component" value="Chromosome 5"/>
</dbReference>
<dbReference type="Gramene" id="Psat05G0176600-T1">
    <property type="protein sequence ID" value="KAI5404731.1"/>
    <property type="gene ID" value="KIW84_051766"/>
</dbReference>
<dbReference type="PANTHER" id="PTHR32108:SF9">
    <property type="entry name" value="REVERSE TRANSCRIPTASE RNASE H-LIKE DOMAIN-CONTAINING PROTEIN"/>
    <property type="match status" value="1"/>
</dbReference>
<organism evidence="2 3">
    <name type="scientific">Pisum sativum</name>
    <name type="common">Garden pea</name>
    <name type="synonym">Lathyrus oleraceus</name>
    <dbReference type="NCBI Taxonomy" id="3888"/>
    <lineage>
        <taxon>Eukaryota</taxon>
        <taxon>Viridiplantae</taxon>
        <taxon>Streptophyta</taxon>
        <taxon>Embryophyta</taxon>
        <taxon>Tracheophyta</taxon>
        <taxon>Spermatophyta</taxon>
        <taxon>Magnoliopsida</taxon>
        <taxon>eudicotyledons</taxon>
        <taxon>Gunneridae</taxon>
        <taxon>Pentapetalae</taxon>
        <taxon>rosids</taxon>
        <taxon>fabids</taxon>
        <taxon>Fabales</taxon>
        <taxon>Fabaceae</taxon>
        <taxon>Papilionoideae</taxon>
        <taxon>50 kb inversion clade</taxon>
        <taxon>NPAAA clade</taxon>
        <taxon>Hologalegina</taxon>
        <taxon>IRL clade</taxon>
        <taxon>Fabeae</taxon>
        <taxon>Lathyrus</taxon>
    </lineage>
</organism>
<evidence type="ECO:0008006" key="4">
    <source>
        <dbReference type="Google" id="ProtNLM"/>
    </source>
</evidence>
<proteinExistence type="predicted"/>
<sequence length="254" mass="28342">MTMGSKESFKEYAQKWRDLAGRVKPPMTDRELVDMFMGTLTGPFYSHLLGSSSSGFTELILTGERVESGIRSGKIQVATSASTKKSYQGNNESNAVYSQRGHNKKNRDHTIGAVTIAAPPSQNFQHRQDRPRRQFTKINMTLAQALQGMLKANLITLRDPPANPKTTSPCYNPNTRCAYHSDSPGHDTNDCWLLKNKIQDMIDAGEIEFDPPETPNVITAPLPNHDKTVNVVEDADSDCDLDNWIFPTIVFQIL</sequence>
<name>A0A9D4WQB4_PEA</name>
<evidence type="ECO:0000313" key="3">
    <source>
        <dbReference type="Proteomes" id="UP001058974"/>
    </source>
</evidence>
<gene>
    <name evidence="2" type="ORF">KIW84_051766</name>
</gene>
<feature type="compositionally biased region" description="Polar residues" evidence="1">
    <location>
        <begin position="80"/>
        <end position="97"/>
    </location>
</feature>
<protein>
    <recommendedName>
        <fullName evidence="4">Retrotransposon gag domain-containing protein</fullName>
    </recommendedName>
</protein>
<feature type="region of interest" description="Disordered" evidence="1">
    <location>
        <begin position="80"/>
        <end position="106"/>
    </location>
</feature>
<dbReference type="AlphaFoldDB" id="A0A9D4WQB4"/>
<evidence type="ECO:0000256" key="1">
    <source>
        <dbReference type="SAM" id="MobiDB-lite"/>
    </source>
</evidence>
<comment type="caution">
    <text evidence="2">The sequence shown here is derived from an EMBL/GenBank/DDBJ whole genome shotgun (WGS) entry which is preliminary data.</text>
</comment>
<reference evidence="2 3" key="1">
    <citation type="journal article" date="2022" name="Nat. Genet.">
        <title>Improved pea reference genome and pan-genome highlight genomic features and evolutionary characteristics.</title>
        <authorList>
            <person name="Yang T."/>
            <person name="Liu R."/>
            <person name="Luo Y."/>
            <person name="Hu S."/>
            <person name="Wang D."/>
            <person name="Wang C."/>
            <person name="Pandey M.K."/>
            <person name="Ge S."/>
            <person name="Xu Q."/>
            <person name="Li N."/>
            <person name="Li G."/>
            <person name="Huang Y."/>
            <person name="Saxena R.K."/>
            <person name="Ji Y."/>
            <person name="Li M."/>
            <person name="Yan X."/>
            <person name="He Y."/>
            <person name="Liu Y."/>
            <person name="Wang X."/>
            <person name="Xiang C."/>
            <person name="Varshney R.K."/>
            <person name="Ding H."/>
            <person name="Gao S."/>
            <person name="Zong X."/>
        </authorList>
    </citation>
    <scope>NUCLEOTIDE SEQUENCE [LARGE SCALE GENOMIC DNA]</scope>
    <source>
        <strain evidence="2 3">cv. Zhongwan 6</strain>
    </source>
</reference>
<dbReference type="PANTHER" id="PTHR32108">
    <property type="entry name" value="DNA-DIRECTED RNA POLYMERASE SUBUNIT ALPHA"/>
    <property type="match status" value="1"/>
</dbReference>
<keyword evidence="3" id="KW-1185">Reference proteome</keyword>
<dbReference type="EMBL" id="JAMSHJ010000005">
    <property type="protein sequence ID" value="KAI5404731.1"/>
    <property type="molecule type" value="Genomic_DNA"/>
</dbReference>
<evidence type="ECO:0000313" key="2">
    <source>
        <dbReference type="EMBL" id="KAI5404731.1"/>
    </source>
</evidence>